<dbReference type="eggNOG" id="COG0380">
    <property type="taxonomic scope" value="Bacteria"/>
</dbReference>
<dbReference type="GO" id="GO:0005992">
    <property type="term" value="P:trehalose biosynthetic process"/>
    <property type="evidence" value="ECO:0007669"/>
    <property type="project" value="InterPro"/>
</dbReference>
<dbReference type="PATRIC" id="fig|1317124.6.peg.408"/>
<dbReference type="Gene3D" id="3.40.50.2000">
    <property type="entry name" value="Glycogen Phosphorylase B"/>
    <property type="match status" value="2"/>
</dbReference>
<gene>
    <name evidence="2" type="ORF">DW2_02040</name>
</gene>
<reference evidence="2 3" key="2">
    <citation type="journal article" date="2015" name="Antonie Van Leeuwenhoek">
        <title>Thioclava indica sp. nov., isolated from surface seawater of the Indian Ocean.</title>
        <authorList>
            <person name="Liu Y."/>
            <person name="Lai Q."/>
            <person name="Du J."/>
            <person name="Xu H."/>
            <person name="Jiang L."/>
            <person name="Shao Z."/>
        </authorList>
    </citation>
    <scope>NUCLEOTIDE SEQUENCE [LARGE SCALE GENOMIC DNA]</scope>
    <source>
        <strain evidence="2 3">13D2W-2</strain>
    </source>
</reference>
<dbReference type="GO" id="GO:0003825">
    <property type="term" value="F:alpha,alpha-trehalose-phosphate synthase (UDP-forming) activity"/>
    <property type="evidence" value="ECO:0007669"/>
    <property type="project" value="TreeGrafter"/>
</dbReference>
<name>A0A085U1Q3_9RHOB</name>
<evidence type="ECO:0000256" key="1">
    <source>
        <dbReference type="ARBA" id="ARBA00008799"/>
    </source>
</evidence>
<accession>A0A085U1Q3</accession>
<comment type="caution">
    <text evidence="2">The sequence shown here is derived from an EMBL/GenBank/DDBJ whole genome shotgun (WGS) entry which is preliminary data.</text>
</comment>
<dbReference type="AlphaFoldDB" id="A0A085U1Q3"/>
<dbReference type="SUPFAM" id="SSF53756">
    <property type="entry name" value="UDP-Glycosyltransferase/glycogen phosphorylase"/>
    <property type="match status" value="1"/>
</dbReference>
<sequence>MALDEALREKGGIWIGAHPETGPEEEALTDLGGDAYRRLGFRLSEADRENYYLGFANSVLWPLSHHRTDLVDTNRAFTEAYARVNRRLAQQMAEVIAPDDLIWVHDYHFFPLAQELRKLGVTNRIGFFLHIPFPNITDLAVLPDPPAFAGWLAHYDLVGLQTRADVARCLEMFRATPQAEHLRGGTIKFGAHEVAIRSFPIGISVEAFTQAAQGGAPALMQDGCGDAYVIGVDRLDYSKGLPNRFRAYERYLERFGPDPRISLVQIAPPSREGVKAYREITHELEHIAGQVNGRFGEVHWAPIRFLHRPVPRDEVAGLLRGARACLVTALADGMNLVAKEYVAAQAPEDPGVLILSRFAGAAEDMTEALLVNPHDCDEVAEAIHRALTMPLSERRARYRACMDVVEATDVGDWARRFLDRLAACPPTLSVAGKPVDVALRALGGDSSQNRARAGYPDAVPTEEA</sequence>
<keyword evidence="3" id="KW-1185">Reference proteome</keyword>
<dbReference type="Proteomes" id="UP000028607">
    <property type="component" value="Unassembled WGS sequence"/>
</dbReference>
<proteinExistence type="inferred from homology"/>
<reference evidence="3" key="1">
    <citation type="submission" date="2013-04" db="EMBL/GenBank/DDBJ databases">
        <title>Thioclava sp. 13D2W-2 Genome Sequencing.</title>
        <authorList>
            <person name="Lai Q."/>
            <person name="Li G."/>
            <person name="Shao Z."/>
        </authorList>
    </citation>
    <scope>NUCLEOTIDE SEQUENCE [LARGE SCALE GENOMIC DNA]</scope>
    <source>
        <strain evidence="3">13D2W-2</strain>
    </source>
</reference>
<dbReference type="Pfam" id="PF00982">
    <property type="entry name" value="Glyco_transf_20"/>
    <property type="match status" value="1"/>
</dbReference>
<dbReference type="STRING" id="1317124.DW2_02040"/>
<dbReference type="EMBL" id="AQRC01000001">
    <property type="protein sequence ID" value="KFE36900.1"/>
    <property type="molecule type" value="Genomic_DNA"/>
</dbReference>
<evidence type="ECO:0000313" key="3">
    <source>
        <dbReference type="Proteomes" id="UP000028607"/>
    </source>
</evidence>
<dbReference type="InterPro" id="IPR001830">
    <property type="entry name" value="Glyco_trans_20"/>
</dbReference>
<protein>
    <submittedName>
        <fullName evidence="2">Alpha,alpha-trehalose-phosphate synthase</fullName>
    </submittedName>
</protein>
<dbReference type="PANTHER" id="PTHR10788:SF106">
    <property type="entry name" value="BCDNA.GH08860"/>
    <property type="match status" value="1"/>
</dbReference>
<organism evidence="2 3">
    <name type="scientific">Thioclava atlantica</name>
    <dbReference type="NCBI Taxonomy" id="1317124"/>
    <lineage>
        <taxon>Bacteria</taxon>
        <taxon>Pseudomonadati</taxon>
        <taxon>Pseudomonadota</taxon>
        <taxon>Alphaproteobacteria</taxon>
        <taxon>Rhodobacterales</taxon>
        <taxon>Paracoccaceae</taxon>
        <taxon>Thioclava</taxon>
    </lineage>
</organism>
<evidence type="ECO:0000313" key="2">
    <source>
        <dbReference type="EMBL" id="KFE36900.1"/>
    </source>
</evidence>
<dbReference type="PANTHER" id="PTHR10788">
    <property type="entry name" value="TREHALOSE-6-PHOSPHATE SYNTHASE"/>
    <property type="match status" value="1"/>
</dbReference>
<dbReference type="CDD" id="cd03788">
    <property type="entry name" value="GT20_TPS"/>
    <property type="match status" value="1"/>
</dbReference>
<comment type="similarity">
    <text evidence="1">Belongs to the glycosyltransferase 20 family.</text>
</comment>